<feature type="domain" description="SAF" evidence="2">
    <location>
        <begin position="42"/>
        <end position="101"/>
    </location>
</feature>
<dbReference type="RefSeq" id="WP_091739110.1">
    <property type="nucleotide sequence ID" value="NZ_FNNQ01000007.1"/>
</dbReference>
<dbReference type="STRING" id="1048340.SAMN05444487_10777"/>
<dbReference type="AlphaFoldDB" id="A0A1H2X4G7"/>
<dbReference type="Pfam" id="PF08666">
    <property type="entry name" value="SAF"/>
    <property type="match status" value="1"/>
</dbReference>
<accession>A0A1H2X4G7</accession>
<evidence type="ECO:0000256" key="1">
    <source>
        <dbReference type="SAM" id="MobiDB-lite"/>
    </source>
</evidence>
<dbReference type="EMBL" id="FNNQ01000007">
    <property type="protein sequence ID" value="SDW87636.1"/>
    <property type="molecule type" value="Genomic_DNA"/>
</dbReference>
<proteinExistence type="predicted"/>
<evidence type="ECO:0000313" key="4">
    <source>
        <dbReference type="Proteomes" id="UP000198534"/>
    </source>
</evidence>
<feature type="compositionally biased region" description="Low complexity" evidence="1">
    <location>
        <begin position="204"/>
        <end position="223"/>
    </location>
</feature>
<dbReference type="OrthoDB" id="2989382at2"/>
<name>A0A1H2X4G7_9BACL</name>
<gene>
    <name evidence="3" type="ORF">SAMN05444487_10777</name>
</gene>
<feature type="region of interest" description="Disordered" evidence="1">
    <location>
        <begin position="194"/>
        <end position="243"/>
    </location>
</feature>
<sequence length="243" mass="26841">MQDAKRRAIIFAVLSVLLAGVAAYMFLEESNALRAGLGEERMVLVAKRDISSREPLRRTDFDLKSIPVRYYKPNQVGDLKLLDGKVSVVAIAKGDELTSNVLRPATQLEDPAKRLVGLRTSERVLFDDMFQSQDRVDILVSYERENGKGYTKFLLSDKLVFSVAKGNKAIGVELSLDESKRLVEAENFAHSIRVLKAPQKQDQPGEGTKQQPGTGTGKGQQKPNPRSGQQGSNTKQQPAQSNN</sequence>
<evidence type="ECO:0000259" key="2">
    <source>
        <dbReference type="Pfam" id="PF08666"/>
    </source>
</evidence>
<keyword evidence="4" id="KW-1185">Reference proteome</keyword>
<dbReference type="Proteomes" id="UP000198534">
    <property type="component" value="Unassembled WGS sequence"/>
</dbReference>
<organism evidence="3 4">
    <name type="scientific">Marininema mesophilum</name>
    <dbReference type="NCBI Taxonomy" id="1048340"/>
    <lineage>
        <taxon>Bacteria</taxon>
        <taxon>Bacillati</taxon>
        <taxon>Bacillota</taxon>
        <taxon>Bacilli</taxon>
        <taxon>Bacillales</taxon>
        <taxon>Thermoactinomycetaceae</taxon>
        <taxon>Marininema</taxon>
    </lineage>
</organism>
<dbReference type="Gene3D" id="3.90.1210.10">
    <property type="entry name" value="Antifreeze-like/N-acetylneuraminic acid synthase C-terminal domain"/>
    <property type="match status" value="1"/>
</dbReference>
<protein>
    <submittedName>
        <fullName evidence="3">Flp pilus assembly protein CpaB</fullName>
    </submittedName>
</protein>
<dbReference type="InterPro" id="IPR013974">
    <property type="entry name" value="SAF"/>
</dbReference>
<evidence type="ECO:0000313" key="3">
    <source>
        <dbReference type="EMBL" id="SDW87636.1"/>
    </source>
</evidence>
<dbReference type="CDD" id="cd11614">
    <property type="entry name" value="SAF_CpaB_FlgA_like"/>
    <property type="match status" value="1"/>
</dbReference>
<feature type="compositionally biased region" description="Polar residues" evidence="1">
    <location>
        <begin position="224"/>
        <end position="243"/>
    </location>
</feature>
<reference evidence="3 4" key="1">
    <citation type="submission" date="2016-10" db="EMBL/GenBank/DDBJ databases">
        <authorList>
            <person name="de Groot N.N."/>
        </authorList>
    </citation>
    <scope>NUCLEOTIDE SEQUENCE [LARGE SCALE GENOMIC DNA]</scope>
    <source>
        <strain evidence="3 4">DSM 45610</strain>
    </source>
</reference>